<dbReference type="Gene3D" id="3.20.20.60">
    <property type="entry name" value="Phosphoenolpyruvate-binding domains"/>
    <property type="match status" value="1"/>
</dbReference>
<dbReference type="SUPFAM" id="SSF56059">
    <property type="entry name" value="Glutathione synthetase ATP-binding domain-like"/>
    <property type="match status" value="1"/>
</dbReference>
<keyword evidence="8" id="KW-0479">Metal-binding</keyword>
<evidence type="ECO:0000256" key="4">
    <source>
        <dbReference type="ARBA" id="ARBA00007837"/>
    </source>
</evidence>
<name>A0A2N6JUK5_FISMU</name>
<evidence type="ECO:0000259" key="16">
    <source>
        <dbReference type="Pfam" id="PF00391"/>
    </source>
</evidence>
<dbReference type="Proteomes" id="UP000235036">
    <property type="component" value="Unassembled WGS sequence"/>
</dbReference>
<feature type="domain" description="Pyruvate phosphate dikinase AMP/ATP-binding" evidence="17">
    <location>
        <begin position="17"/>
        <end position="329"/>
    </location>
</feature>
<protein>
    <recommendedName>
        <fullName evidence="6">Phosphoenolpyruvate synthase</fullName>
        <ecNumber evidence="5">2.7.9.2</ecNumber>
    </recommendedName>
    <alternativeName>
        <fullName evidence="13">Pyruvate, water dikinase</fullName>
    </alternativeName>
</protein>
<reference evidence="19 20" key="1">
    <citation type="submission" date="2017-08" db="EMBL/GenBank/DDBJ databases">
        <title>Genomes of Fischerella (Mastigocladus) sp. strains.</title>
        <authorList>
            <person name="Miller S.R."/>
        </authorList>
    </citation>
    <scope>NUCLEOTIDE SEQUENCE [LARGE SCALE GENOMIC DNA]</scope>
    <source>
        <strain evidence="19 20">CCMEE 5323</strain>
    </source>
</reference>
<evidence type="ECO:0000313" key="19">
    <source>
        <dbReference type="EMBL" id="PLZ81700.1"/>
    </source>
</evidence>
<gene>
    <name evidence="19" type="ORF">CEN44_28490</name>
</gene>
<keyword evidence="7" id="KW-0808">Transferase</keyword>
<comment type="caution">
    <text evidence="19">The sequence shown here is derived from an EMBL/GenBank/DDBJ whole genome shotgun (WGS) entry which is preliminary data.</text>
</comment>
<dbReference type="PANTHER" id="PTHR43030:SF1">
    <property type="entry name" value="PHOSPHOENOLPYRUVATE SYNTHASE"/>
    <property type="match status" value="1"/>
</dbReference>
<dbReference type="UniPathway" id="UPA00138"/>
<comment type="pathway">
    <text evidence="3">Carbohydrate biosynthesis; gluconeogenesis.</text>
</comment>
<comment type="function">
    <text evidence="2">Catalyzes the phosphorylation of pyruvate to phosphoenolpyruvate.</text>
</comment>
<dbReference type="EMBL" id="NRQW01000715">
    <property type="protein sequence ID" value="PLZ81700.1"/>
    <property type="molecule type" value="Genomic_DNA"/>
</dbReference>
<dbReference type="InterPro" id="IPR006319">
    <property type="entry name" value="PEP_synth"/>
</dbReference>
<dbReference type="InterPro" id="IPR015813">
    <property type="entry name" value="Pyrv/PenolPyrv_kinase-like_dom"/>
</dbReference>
<evidence type="ECO:0000256" key="9">
    <source>
        <dbReference type="ARBA" id="ARBA00022741"/>
    </source>
</evidence>
<evidence type="ECO:0000256" key="10">
    <source>
        <dbReference type="ARBA" id="ARBA00022777"/>
    </source>
</evidence>
<comment type="catalytic activity">
    <reaction evidence="14">
        <text>pyruvate + ATP + H2O = phosphoenolpyruvate + AMP + phosphate + 2 H(+)</text>
        <dbReference type="Rhea" id="RHEA:11364"/>
        <dbReference type="ChEBI" id="CHEBI:15361"/>
        <dbReference type="ChEBI" id="CHEBI:15377"/>
        <dbReference type="ChEBI" id="CHEBI:15378"/>
        <dbReference type="ChEBI" id="CHEBI:30616"/>
        <dbReference type="ChEBI" id="CHEBI:43474"/>
        <dbReference type="ChEBI" id="CHEBI:58702"/>
        <dbReference type="ChEBI" id="CHEBI:456215"/>
        <dbReference type="EC" id="2.7.9.2"/>
    </reaction>
</comment>
<keyword evidence="9" id="KW-0547">Nucleotide-binding</keyword>
<dbReference type="InterPro" id="IPR023151">
    <property type="entry name" value="PEP_util_CS"/>
</dbReference>
<dbReference type="EC" id="2.7.9.2" evidence="5"/>
<evidence type="ECO:0000256" key="15">
    <source>
        <dbReference type="SAM" id="MobiDB-lite"/>
    </source>
</evidence>
<evidence type="ECO:0000256" key="3">
    <source>
        <dbReference type="ARBA" id="ARBA00004742"/>
    </source>
</evidence>
<dbReference type="Gene3D" id="3.50.30.10">
    <property type="entry name" value="Phosphohistidine domain"/>
    <property type="match status" value="1"/>
</dbReference>
<keyword evidence="10" id="KW-0418">Kinase</keyword>
<evidence type="ECO:0000313" key="20">
    <source>
        <dbReference type="Proteomes" id="UP000235036"/>
    </source>
</evidence>
<dbReference type="InterPro" id="IPR036637">
    <property type="entry name" value="Phosphohistidine_dom_sf"/>
</dbReference>
<dbReference type="PROSITE" id="PS00742">
    <property type="entry name" value="PEP_ENZYMES_2"/>
    <property type="match status" value="1"/>
</dbReference>
<dbReference type="InterPro" id="IPR000121">
    <property type="entry name" value="PEP_util_C"/>
</dbReference>
<keyword evidence="11" id="KW-0067">ATP-binding</keyword>
<dbReference type="GO" id="GO:0006094">
    <property type="term" value="P:gluconeogenesis"/>
    <property type="evidence" value="ECO:0007669"/>
    <property type="project" value="UniProtKB-UniPathway"/>
</dbReference>
<dbReference type="PANTHER" id="PTHR43030">
    <property type="entry name" value="PHOSPHOENOLPYRUVATE SYNTHASE"/>
    <property type="match status" value="1"/>
</dbReference>
<dbReference type="InterPro" id="IPR002192">
    <property type="entry name" value="PPDK_AMP/ATP-bd"/>
</dbReference>
<organism evidence="19 20">
    <name type="scientific">Fischerella muscicola CCMEE 5323</name>
    <dbReference type="NCBI Taxonomy" id="2019572"/>
    <lineage>
        <taxon>Bacteria</taxon>
        <taxon>Bacillati</taxon>
        <taxon>Cyanobacteriota</taxon>
        <taxon>Cyanophyceae</taxon>
        <taxon>Nostocales</taxon>
        <taxon>Hapalosiphonaceae</taxon>
        <taxon>Fischerella</taxon>
    </lineage>
</organism>
<evidence type="ECO:0000256" key="7">
    <source>
        <dbReference type="ARBA" id="ARBA00022679"/>
    </source>
</evidence>
<evidence type="ECO:0000256" key="5">
    <source>
        <dbReference type="ARBA" id="ARBA00011996"/>
    </source>
</evidence>
<dbReference type="Pfam" id="PF00391">
    <property type="entry name" value="PEP-utilizers"/>
    <property type="match status" value="1"/>
</dbReference>
<proteinExistence type="inferred from homology"/>
<dbReference type="InterPro" id="IPR013815">
    <property type="entry name" value="ATP_grasp_subdomain_1"/>
</dbReference>
<evidence type="ECO:0000256" key="12">
    <source>
        <dbReference type="ARBA" id="ARBA00022842"/>
    </source>
</evidence>
<keyword evidence="19" id="KW-0670">Pyruvate</keyword>
<dbReference type="RefSeq" id="WP_016867383.1">
    <property type="nucleotide sequence ID" value="NZ_CAWNVR010000145.1"/>
</dbReference>
<evidence type="ECO:0000256" key="6">
    <source>
        <dbReference type="ARBA" id="ARBA00021623"/>
    </source>
</evidence>
<comment type="cofactor">
    <cofactor evidence="1">
        <name>Mg(2+)</name>
        <dbReference type="ChEBI" id="CHEBI:18420"/>
    </cofactor>
</comment>
<keyword evidence="20" id="KW-1185">Reference proteome</keyword>
<evidence type="ECO:0000256" key="11">
    <source>
        <dbReference type="ARBA" id="ARBA00022840"/>
    </source>
</evidence>
<accession>A0A2N6JUK5</accession>
<dbReference type="InterPro" id="IPR040442">
    <property type="entry name" value="Pyrv_kinase-like_dom_sf"/>
</dbReference>
<dbReference type="Pfam" id="PF01326">
    <property type="entry name" value="PPDK_N"/>
    <property type="match status" value="1"/>
</dbReference>
<evidence type="ECO:0000259" key="18">
    <source>
        <dbReference type="Pfam" id="PF02896"/>
    </source>
</evidence>
<comment type="similarity">
    <text evidence="4">Belongs to the PEP-utilizing enzyme family.</text>
</comment>
<sequence length="838" mass="93359">MDKLYWLEQIKLLDRAEVGDKAFYLSKIMQRGYPVLSGFVIPASVLREFLENLNSSEALIADLPNSSLHLDVGNWRQLQQVAERLRQEIISAIVPSQLLSAISQATQKWETQCLIFRPSLTLPTVKPLITNISGLLESQVCQCEPEAIALALKRAWSQLFRARSLLYWQQAGIDLQQVNLAVLVQPIHNAIASGLVSTNSSHWEIQATWGLGIAIAHGEVLPDVYYIQPETGVVQEQQLGYKPLAYCINNGSCGVDLQSTSISLPKLDDSGLQVYLLNETQQQAYALSEEYLQQLIRLTNRLVRELGPNLTLEWTISQQITSGILYITQISTPQFGVSNTHLIKGLGAATGRVTAPAYVIHSPQRPEQLPKGVILVAPTITPNWLPILQQVTGIITEQGGITSHAAILARELGIPAVVNAANATTMIPNGERLLIDGDKGEIYRLGTEAQEEDIGTRQSDQLLSFLSFPHHTPLFNQSAPLRKAAKRLQKRNYLHTGVSPLLQNGTESSTALSSSFHHTPTEKQNSTSSKINSSTRESMIATRLLVNLSQPSLIEQVLSLPVDGVGLLRSELMVLNILEGQHPLHWLENGHQDVLLERWYEQIIQFVQAFAPRPIFYRSLDWRSRELQSFSHNLQSSPHSMLGERGTFSYLVNPAVFELELTALASVQQAGYTNIHLLLPFVRTVEEFDFCLQKVEEARLTQIPHFQLWIMAEVPSVLFLLPQYVKAGVQGISIGTNDLTQLLLGVDREQGQFAKAFDERHPAVMNAISQLIRTAREVGVPCSICGQAPALYPEIIEYLIEWGISSISVEPEAVLRTYRAIARAEQRLILEAARRQMQ</sequence>
<dbReference type="GO" id="GO:0005524">
    <property type="term" value="F:ATP binding"/>
    <property type="evidence" value="ECO:0007669"/>
    <property type="project" value="UniProtKB-KW"/>
</dbReference>
<evidence type="ECO:0000256" key="1">
    <source>
        <dbReference type="ARBA" id="ARBA00001946"/>
    </source>
</evidence>
<feature type="domain" description="PEP-utilising enzyme mobile" evidence="16">
    <location>
        <begin position="369"/>
        <end position="440"/>
    </location>
</feature>
<dbReference type="Pfam" id="PF02896">
    <property type="entry name" value="PEP-utilizers_C"/>
    <property type="match status" value="1"/>
</dbReference>
<dbReference type="Gene3D" id="3.30.470.20">
    <property type="entry name" value="ATP-grasp fold, B domain"/>
    <property type="match status" value="1"/>
</dbReference>
<dbReference type="InterPro" id="IPR008279">
    <property type="entry name" value="PEP-util_enz_mobile_dom"/>
</dbReference>
<dbReference type="PROSITE" id="PS00370">
    <property type="entry name" value="PEP_ENZYMES_PHOS_SITE"/>
    <property type="match status" value="1"/>
</dbReference>
<dbReference type="InterPro" id="IPR018274">
    <property type="entry name" value="PEP_util_AS"/>
</dbReference>
<keyword evidence="12" id="KW-0460">Magnesium</keyword>
<evidence type="ECO:0000259" key="17">
    <source>
        <dbReference type="Pfam" id="PF01326"/>
    </source>
</evidence>
<dbReference type="SUPFAM" id="SSF52009">
    <property type="entry name" value="Phosphohistidine domain"/>
    <property type="match status" value="1"/>
</dbReference>
<feature type="compositionally biased region" description="Polar residues" evidence="15">
    <location>
        <begin position="501"/>
        <end position="534"/>
    </location>
</feature>
<feature type="domain" description="PEP-utilising enzyme C-terminal" evidence="18">
    <location>
        <begin position="535"/>
        <end position="824"/>
    </location>
</feature>
<dbReference type="Gene3D" id="3.30.1490.20">
    <property type="entry name" value="ATP-grasp fold, A domain"/>
    <property type="match status" value="1"/>
</dbReference>
<evidence type="ECO:0000256" key="14">
    <source>
        <dbReference type="ARBA" id="ARBA00047700"/>
    </source>
</evidence>
<evidence type="ECO:0000256" key="8">
    <source>
        <dbReference type="ARBA" id="ARBA00022723"/>
    </source>
</evidence>
<dbReference type="SUPFAM" id="SSF51621">
    <property type="entry name" value="Phosphoenolpyruvate/pyruvate domain"/>
    <property type="match status" value="1"/>
</dbReference>
<evidence type="ECO:0000256" key="13">
    <source>
        <dbReference type="ARBA" id="ARBA00033470"/>
    </source>
</evidence>
<evidence type="ECO:0000256" key="2">
    <source>
        <dbReference type="ARBA" id="ARBA00002988"/>
    </source>
</evidence>
<dbReference type="GO" id="GO:0046872">
    <property type="term" value="F:metal ion binding"/>
    <property type="evidence" value="ECO:0007669"/>
    <property type="project" value="UniProtKB-KW"/>
</dbReference>
<dbReference type="GO" id="GO:0008986">
    <property type="term" value="F:pyruvate, water dikinase activity"/>
    <property type="evidence" value="ECO:0007669"/>
    <property type="project" value="UniProtKB-EC"/>
</dbReference>
<feature type="region of interest" description="Disordered" evidence="15">
    <location>
        <begin position="499"/>
        <end position="534"/>
    </location>
</feature>
<dbReference type="AlphaFoldDB" id="A0A2N6JUK5"/>